<dbReference type="eggNOG" id="KOG2236">
    <property type="taxonomic scope" value="Eukaryota"/>
</dbReference>
<comment type="function">
    <text evidence="9">RNA-binding protein required for the maturation of box H/ACA snoRNPs complex and ribosome biogenesis. During assembly of the H/ACA snoRNPs complex, it associates with the complex and disappears during maturation of the complex and is replaced by GAR1 to yield mature H/ACA snoRNPs complex. Acts as a competitive binder for CBF5 probably required to prevent non-cognate RNAs from being loaded during transport of the particle by inducing a non-productive conformation of CBF5.</text>
</comment>
<feature type="compositionally biased region" description="Basic and acidic residues" evidence="12">
    <location>
        <begin position="154"/>
        <end position="163"/>
    </location>
</feature>
<evidence type="ECO:0000256" key="12">
    <source>
        <dbReference type="SAM" id="MobiDB-lite"/>
    </source>
</evidence>
<sequence>MSETTNSPETVSREITEDSGSKQSTDADRSTLPSEDSNEKVTTTTEKNSSEIVNIQSPIPTHNSESDKNISIGINNASDVTQVQQIASNNENTVQIREEHEQPKVYEPVVEPHDELEQSKEIIPEKEIQQVDNLQEDELDQINDESAKSTKKPKSSETEKVKADTNQVEQLSDEEINVDDISSDDSSEGSSTEESSSDSSSNESSDEHEISNIDYNDGEDEDEDSNEGPVKSVHEITDEKAPSLPDNYEISPNAPIEEIGEVTGLVENTMIIKARTSGEFRILQEKSVFCFEDRTVIGPLFEIFGRVQQPVYSVKFNSEEQFLKFKDSKGKTVYYVVPDSQFLYTDSIKHIKGTDASNCHDEELPEEEQEYSDDEKESAAKSAKKKKKNKKNKDKPTVTSGPSLPNKRQKVSAYSPIATHSQNTFQNRGRQISPQNNTIYNNYGQQPPAPAPAPQQQQQQQSPPAAQYGQPYYPQTDSYNSIMGQTPQYPQPSFGQSQHFYQNAYNQQAQPQYQPSYPIPQQYNQYQQQPQQQFNTNMSNAQIQQQVNPAQLEHLQRLLLQHLQNNQTQYQHPPQ</sequence>
<evidence type="ECO:0000256" key="2">
    <source>
        <dbReference type="ARBA" id="ARBA00009801"/>
    </source>
</evidence>
<proteinExistence type="inferred from homology"/>
<dbReference type="InterPro" id="IPR038664">
    <property type="entry name" value="Gar1/Naf1_Cbf5-bd_sf"/>
</dbReference>
<keyword evidence="15" id="KW-1185">Reference proteome</keyword>
<dbReference type="Pfam" id="PF04410">
    <property type="entry name" value="Gar1"/>
    <property type="match status" value="1"/>
</dbReference>
<dbReference type="GO" id="GO:0005732">
    <property type="term" value="C:sno(s)RNA-containing ribonucleoprotein complex"/>
    <property type="evidence" value="ECO:0007669"/>
    <property type="project" value="InterPro"/>
</dbReference>
<dbReference type="GO" id="GO:0000493">
    <property type="term" value="P:box H/ACA snoRNP assembly"/>
    <property type="evidence" value="ECO:0007669"/>
    <property type="project" value="InterPro"/>
</dbReference>
<organism evidence="14 15">
    <name type="scientific">Candida dubliniensis (strain CD36 / ATCC MYA-646 / CBS 7987 / NCPF 3949 / NRRL Y-17841)</name>
    <name type="common">Yeast</name>
    <dbReference type="NCBI Taxonomy" id="573826"/>
    <lineage>
        <taxon>Eukaryota</taxon>
        <taxon>Fungi</taxon>
        <taxon>Dikarya</taxon>
        <taxon>Ascomycota</taxon>
        <taxon>Saccharomycotina</taxon>
        <taxon>Pichiomycetes</taxon>
        <taxon>Debaryomycetaceae</taxon>
        <taxon>Candida/Lodderomyces clade</taxon>
        <taxon>Candida</taxon>
    </lineage>
</organism>
<feature type="compositionally biased region" description="Basic residues" evidence="12">
    <location>
        <begin position="382"/>
        <end position="393"/>
    </location>
</feature>
<dbReference type="InterPro" id="IPR009000">
    <property type="entry name" value="Transl_B-barrel_sf"/>
</dbReference>
<comment type="similarity">
    <text evidence="2">Belongs to the NAF1 family.</text>
</comment>
<comment type="subunit">
    <text evidence="10">During assembly of the complex, component of the small nucleolar ribonucleoprotein particles containing H/ACA-type snoRNAs (H/ACA snoRNPs) which contains CBF5, NAF1, NHP2 and NOP10 proteins. Interacts with SHQ1. Interacts directly with CBF5. Interacts with hyperphosphorylated C-terminal domain (CTD) of RNA polymerase II large subunit (RPB1).</text>
</comment>
<evidence type="ECO:0000256" key="11">
    <source>
        <dbReference type="ARBA" id="ARBA00076743"/>
    </source>
</evidence>
<feature type="compositionally biased region" description="Polar residues" evidence="12">
    <location>
        <begin position="418"/>
        <end position="442"/>
    </location>
</feature>
<feature type="compositionally biased region" description="Basic and acidic residues" evidence="12">
    <location>
        <begin position="11"/>
        <end position="29"/>
    </location>
</feature>
<dbReference type="OrthoDB" id="21550at2759"/>
<dbReference type="PANTHER" id="PTHR31633:SF1">
    <property type="entry name" value="H_ACA RIBONUCLEOPROTEIN COMPLEX NON-CORE SUBUNIT NAF1"/>
    <property type="match status" value="1"/>
</dbReference>
<gene>
    <name evidence="13" type="ordered locus">Cd36_29400</name>
    <name evidence="14" type="ORF">CD36_29400</name>
</gene>
<evidence type="ECO:0000256" key="10">
    <source>
        <dbReference type="ARBA" id="ARBA00065983"/>
    </source>
</evidence>
<feature type="compositionally biased region" description="Acidic residues" evidence="12">
    <location>
        <begin position="363"/>
        <end position="376"/>
    </location>
</feature>
<dbReference type="CGD" id="CAL0000161646">
    <property type="gene designation" value="Cd36_29400"/>
</dbReference>
<comment type="subcellular location">
    <subcellularLocation>
        <location evidence="1">Nucleus</location>
    </subcellularLocation>
</comment>
<evidence type="ECO:0000256" key="5">
    <source>
        <dbReference type="ARBA" id="ARBA00022552"/>
    </source>
</evidence>
<evidence type="ECO:0000313" key="13">
    <source>
        <dbReference type="CGD" id="CAL0000161646"/>
    </source>
</evidence>
<feature type="compositionally biased region" description="Basic and acidic residues" evidence="12">
    <location>
        <begin position="98"/>
        <end position="129"/>
    </location>
</feature>
<feature type="region of interest" description="Disordered" evidence="12">
    <location>
        <begin position="98"/>
        <end position="252"/>
    </location>
</feature>
<dbReference type="PANTHER" id="PTHR31633">
    <property type="entry name" value="H/ACA RIBONUCLEOPROTEIN COMPLEX NON-CORE SUBUNIT NAF1"/>
    <property type="match status" value="1"/>
</dbReference>
<feature type="region of interest" description="Disordered" evidence="12">
    <location>
        <begin position="355"/>
        <end position="496"/>
    </location>
</feature>
<dbReference type="Proteomes" id="UP000002605">
    <property type="component" value="Chromosome R"/>
</dbReference>
<dbReference type="GO" id="GO:0005634">
    <property type="term" value="C:nucleus"/>
    <property type="evidence" value="ECO:0007669"/>
    <property type="project" value="UniProtKB-SubCell"/>
</dbReference>
<dbReference type="GO" id="GO:0001522">
    <property type="term" value="P:pseudouridine synthesis"/>
    <property type="evidence" value="ECO:0007669"/>
    <property type="project" value="InterPro"/>
</dbReference>
<evidence type="ECO:0000256" key="7">
    <source>
        <dbReference type="ARBA" id="ARBA00022884"/>
    </source>
</evidence>
<dbReference type="VEuPathDB" id="FungiDB:CD36_29400"/>
<evidence type="ECO:0000256" key="1">
    <source>
        <dbReference type="ARBA" id="ARBA00004123"/>
    </source>
</evidence>
<feature type="compositionally biased region" description="Basic and acidic residues" evidence="12">
    <location>
        <begin position="232"/>
        <end position="241"/>
    </location>
</feature>
<reference evidence="14 15" key="1">
    <citation type="journal article" date="2009" name="Genome Res.">
        <title>Comparative genomics of the fungal pathogens Candida dubliniensis and Candida albicans.</title>
        <authorList>
            <person name="Jackson A.P."/>
            <person name="Gamble J.A."/>
            <person name="Yeomans T."/>
            <person name="Moran G.P."/>
            <person name="Saunders D."/>
            <person name="Harris D."/>
            <person name="Aslett M."/>
            <person name="Barrell J.F."/>
            <person name="Butler G."/>
            <person name="Citiulo F."/>
            <person name="Coleman D.C."/>
            <person name="de Groot P.W.J."/>
            <person name="Goodwin T.J."/>
            <person name="Quail M.A."/>
            <person name="McQuillan J."/>
            <person name="Munro C.A."/>
            <person name="Pain A."/>
            <person name="Poulter R.T."/>
            <person name="Rajandream M.A."/>
            <person name="Renauld H."/>
            <person name="Spiering M.J."/>
            <person name="Tivey A."/>
            <person name="Gow N.A.R."/>
            <person name="Barrell B."/>
            <person name="Sullivan D.J."/>
            <person name="Berriman M."/>
        </authorList>
    </citation>
    <scope>NUCLEOTIDE SEQUENCE [LARGE SCALE GENOMIC DNA]</scope>
    <source>
        <strain evidence="15">CD36 / ATCC MYA-646 / CBS 7987 / NCPF 3949 / NRRL Y-17841</strain>
    </source>
</reference>
<keyword evidence="4" id="KW-0690">Ribosome biogenesis</keyword>
<dbReference type="SUPFAM" id="SSF50447">
    <property type="entry name" value="Translation proteins"/>
    <property type="match status" value="1"/>
</dbReference>
<keyword evidence="7" id="KW-0694">RNA-binding</keyword>
<dbReference type="AlphaFoldDB" id="B9WLL3"/>
<name>B9WLL3_CANDC</name>
<evidence type="ECO:0000256" key="4">
    <source>
        <dbReference type="ARBA" id="ARBA00022517"/>
    </source>
</evidence>
<dbReference type="Gene3D" id="2.40.10.230">
    <property type="entry name" value="Probable tRNA pseudouridine synthase domain"/>
    <property type="match status" value="1"/>
</dbReference>
<dbReference type="KEGG" id="cdu:CD36_29400"/>
<evidence type="ECO:0000313" key="15">
    <source>
        <dbReference type="Proteomes" id="UP000002605"/>
    </source>
</evidence>
<evidence type="ECO:0000256" key="9">
    <source>
        <dbReference type="ARBA" id="ARBA00054735"/>
    </source>
</evidence>
<keyword evidence="8" id="KW-0539">Nucleus</keyword>
<dbReference type="GeneID" id="8050306"/>
<dbReference type="GO" id="GO:0003723">
    <property type="term" value="F:RNA binding"/>
    <property type="evidence" value="ECO:0007669"/>
    <property type="project" value="UniProtKB-KW"/>
</dbReference>
<feature type="compositionally biased region" description="Acidic residues" evidence="12">
    <location>
        <begin position="134"/>
        <end position="143"/>
    </location>
</feature>
<evidence type="ECO:0000256" key="6">
    <source>
        <dbReference type="ARBA" id="ARBA00022553"/>
    </source>
</evidence>
<feature type="compositionally biased region" description="Polar residues" evidence="12">
    <location>
        <begin position="1"/>
        <end position="10"/>
    </location>
</feature>
<accession>B9WLL3</accession>
<dbReference type="InterPro" id="IPR007504">
    <property type="entry name" value="H/ACA_rnp_Gar1/Naf1"/>
</dbReference>
<feature type="compositionally biased region" description="Polar residues" evidence="12">
    <location>
        <begin position="476"/>
        <end position="496"/>
    </location>
</feature>
<protein>
    <recommendedName>
        <fullName evidence="3">H/ACA ribonucleoprotein complex non-core subunit NAF1</fullName>
    </recommendedName>
    <alternativeName>
        <fullName evidence="11">Nuclear assembly factor 1</fullName>
    </alternativeName>
</protein>
<dbReference type="EMBL" id="FM992695">
    <property type="protein sequence ID" value="CAX39975.1"/>
    <property type="molecule type" value="Genomic_DNA"/>
</dbReference>
<evidence type="ECO:0000256" key="3">
    <source>
        <dbReference type="ARBA" id="ARBA00021438"/>
    </source>
</evidence>
<dbReference type="GO" id="GO:0006364">
    <property type="term" value="P:rRNA processing"/>
    <property type="evidence" value="ECO:0007669"/>
    <property type="project" value="UniProtKB-KW"/>
</dbReference>
<keyword evidence="6" id="KW-0597">Phosphoprotein</keyword>
<feature type="compositionally biased region" description="Low complexity" evidence="12">
    <location>
        <begin position="188"/>
        <end position="203"/>
    </location>
</feature>
<feature type="compositionally biased region" description="Acidic residues" evidence="12">
    <location>
        <begin position="216"/>
        <end position="226"/>
    </location>
</feature>
<feature type="compositionally biased region" description="Polar residues" evidence="12">
    <location>
        <begin position="31"/>
        <end position="63"/>
    </location>
</feature>
<feature type="compositionally biased region" description="Low complexity" evidence="12">
    <location>
        <begin position="454"/>
        <end position="475"/>
    </location>
</feature>
<dbReference type="RefSeq" id="XP_002421974.1">
    <property type="nucleotide sequence ID" value="XM_002421929.1"/>
</dbReference>
<feature type="region of interest" description="Disordered" evidence="12">
    <location>
        <begin position="1"/>
        <end position="72"/>
    </location>
</feature>
<feature type="compositionally biased region" description="Acidic residues" evidence="12">
    <location>
        <begin position="171"/>
        <end position="187"/>
    </location>
</feature>
<evidence type="ECO:0000256" key="8">
    <source>
        <dbReference type="ARBA" id="ARBA00023242"/>
    </source>
</evidence>
<dbReference type="HOGENOM" id="CLU_025072_0_0_1"/>
<evidence type="ECO:0000313" key="14">
    <source>
        <dbReference type="EMBL" id="CAX39975.1"/>
    </source>
</evidence>
<dbReference type="FunFam" id="2.40.10.230:FF:000002">
    <property type="entry name" value="H/ACA ribonucleoprotein complex non-core subunit NAF1"/>
    <property type="match status" value="1"/>
</dbReference>
<dbReference type="InterPro" id="IPR040309">
    <property type="entry name" value="Naf1"/>
</dbReference>
<keyword evidence="5" id="KW-0698">rRNA processing</keyword>